<dbReference type="PANTHER" id="PTHR10803">
    <property type="entry name" value="ARSENICAL PUMP-DRIVING ATPASE ARSENITE-TRANSLOCATING ATPASE"/>
    <property type="match status" value="1"/>
</dbReference>
<comment type="caution">
    <text evidence="4">The sequence shown here is derived from an EMBL/GenBank/DDBJ whole genome shotgun (WGS) entry which is preliminary data.</text>
</comment>
<dbReference type="CDD" id="cd02035">
    <property type="entry name" value="ArsA"/>
    <property type="match status" value="1"/>
</dbReference>
<feature type="compositionally biased region" description="Basic and acidic residues" evidence="2">
    <location>
        <begin position="218"/>
        <end position="233"/>
    </location>
</feature>
<feature type="domain" description="ArsA/GET3 Anion-transporting ATPase-like" evidence="3">
    <location>
        <begin position="10"/>
        <end position="183"/>
    </location>
</feature>
<dbReference type="InterPro" id="IPR025723">
    <property type="entry name" value="ArsA/GET3_ATPase-like"/>
</dbReference>
<dbReference type="InterPro" id="IPR016300">
    <property type="entry name" value="ATPase_ArsA/GET3"/>
</dbReference>
<feature type="region of interest" description="Disordered" evidence="2">
    <location>
        <begin position="191"/>
        <end position="233"/>
    </location>
</feature>
<dbReference type="InterPro" id="IPR027417">
    <property type="entry name" value="P-loop_NTPase"/>
</dbReference>
<comment type="similarity">
    <text evidence="1">Belongs to the arsA ATPase family.</text>
</comment>
<dbReference type="EMBL" id="BAABGN010000013">
    <property type="protein sequence ID" value="GAA4432543.1"/>
    <property type="molecule type" value="Genomic_DNA"/>
</dbReference>
<dbReference type="NCBIfam" id="TIGR00345">
    <property type="entry name" value="GET3_arsA_TRC40"/>
    <property type="match status" value="1"/>
</dbReference>
<proteinExistence type="inferred from homology"/>
<accession>A0ABP8LP17</accession>
<dbReference type="Pfam" id="PF02374">
    <property type="entry name" value="ArsA_ATPase"/>
    <property type="match status" value="2"/>
</dbReference>
<reference evidence="5" key="1">
    <citation type="journal article" date="2019" name="Int. J. Syst. Evol. Microbiol.">
        <title>The Global Catalogue of Microorganisms (GCM) 10K type strain sequencing project: providing services to taxonomists for standard genome sequencing and annotation.</title>
        <authorList>
            <consortium name="The Broad Institute Genomics Platform"/>
            <consortium name="The Broad Institute Genome Sequencing Center for Infectious Disease"/>
            <person name="Wu L."/>
            <person name="Ma J."/>
        </authorList>
    </citation>
    <scope>NUCLEOTIDE SEQUENCE [LARGE SCALE GENOMIC DNA]</scope>
    <source>
        <strain evidence="5">JCM 17810</strain>
    </source>
</reference>
<keyword evidence="5" id="KW-1185">Reference proteome</keyword>
<evidence type="ECO:0000313" key="5">
    <source>
        <dbReference type="Proteomes" id="UP001500622"/>
    </source>
</evidence>
<dbReference type="Gene3D" id="3.40.50.300">
    <property type="entry name" value="P-loop containing nucleotide triphosphate hydrolases"/>
    <property type="match status" value="1"/>
</dbReference>
<organism evidence="4 5">
    <name type="scientific">Georgenia halophila</name>
    <dbReference type="NCBI Taxonomy" id="620889"/>
    <lineage>
        <taxon>Bacteria</taxon>
        <taxon>Bacillati</taxon>
        <taxon>Actinomycetota</taxon>
        <taxon>Actinomycetes</taxon>
        <taxon>Micrococcales</taxon>
        <taxon>Bogoriellaceae</taxon>
        <taxon>Georgenia</taxon>
    </lineage>
</organism>
<dbReference type="RefSeq" id="WP_345218547.1">
    <property type="nucleotide sequence ID" value="NZ_BAABGN010000013.1"/>
</dbReference>
<name>A0ABP8LP17_9MICO</name>
<dbReference type="PANTHER" id="PTHR10803:SF3">
    <property type="entry name" value="ATPASE GET3"/>
    <property type="match status" value="1"/>
</dbReference>
<sequence length="361" mass="38914">MLLNLAAERRVLFVGGKGGVGKTVVASALALGQARAGRHVLVVSTDPAHNLGHLWGRAVGDRRTQLAQAPGGRLDGLEIDPGRTTEEHLAAVRTTMRRFMPEHLAGEVDRHLQLARDAPGTHEAAILERIAETLETGLEEYDLVVFDTAPSGHTARLMALPETMSAWTDGLLRRQQRSSRFGAAMRRLDPDDGAAELLGGRRRTRHDGTGGTDDPGGPDDKAGAPPGKADRDAELRRILERRRARFVRMREVMLDGDRTSFVIVLVAERVPVLETVELHGQLARTGVDVGALVVNRRSPTGAGELLAERHRLEATHLAHVRRELPGVPVVELPLLAGDVLGEPGVARLAAEVGGTAHDARQ</sequence>
<evidence type="ECO:0000259" key="3">
    <source>
        <dbReference type="Pfam" id="PF02374"/>
    </source>
</evidence>
<dbReference type="Proteomes" id="UP001500622">
    <property type="component" value="Unassembled WGS sequence"/>
</dbReference>
<gene>
    <name evidence="4" type="ORF">GCM10023169_38390</name>
</gene>
<evidence type="ECO:0000313" key="4">
    <source>
        <dbReference type="EMBL" id="GAA4432543.1"/>
    </source>
</evidence>
<evidence type="ECO:0000256" key="1">
    <source>
        <dbReference type="ARBA" id="ARBA00011040"/>
    </source>
</evidence>
<feature type="domain" description="ArsA/GET3 Anion-transporting ATPase-like" evidence="3">
    <location>
        <begin position="237"/>
        <end position="350"/>
    </location>
</feature>
<dbReference type="SUPFAM" id="SSF52540">
    <property type="entry name" value="P-loop containing nucleoside triphosphate hydrolases"/>
    <property type="match status" value="1"/>
</dbReference>
<protein>
    <submittedName>
        <fullName evidence="4">TRC40/GET3/ArsA family transport-energizing ATPase</fullName>
    </submittedName>
</protein>
<evidence type="ECO:0000256" key="2">
    <source>
        <dbReference type="SAM" id="MobiDB-lite"/>
    </source>
</evidence>